<protein>
    <submittedName>
        <fullName evidence="2">DUF4743 domain-containing protein</fullName>
    </submittedName>
</protein>
<organism evidence="2">
    <name type="scientific">Thiolapillus brandeum</name>
    <dbReference type="NCBI Taxonomy" id="1076588"/>
    <lineage>
        <taxon>Bacteria</taxon>
        <taxon>Pseudomonadati</taxon>
        <taxon>Pseudomonadota</taxon>
        <taxon>Gammaproteobacteria</taxon>
        <taxon>Chromatiales</taxon>
        <taxon>Sedimenticolaceae</taxon>
        <taxon>Thiolapillus</taxon>
    </lineage>
</organism>
<dbReference type="FunFam" id="3.90.79.10:FF:000019">
    <property type="entry name" value="Thiamin pyrophosphokinase, putative"/>
    <property type="match status" value="1"/>
</dbReference>
<name>A0A7C5IYI4_9GAMM</name>
<dbReference type="SUPFAM" id="SSF55811">
    <property type="entry name" value="Nudix"/>
    <property type="match status" value="1"/>
</dbReference>
<dbReference type="AlphaFoldDB" id="A0A7C5IYI4"/>
<dbReference type="CDD" id="cd03676">
    <property type="entry name" value="NUDIX_Tnr3_like"/>
    <property type="match status" value="1"/>
</dbReference>
<dbReference type="Pfam" id="PF00293">
    <property type="entry name" value="NUDIX"/>
    <property type="match status" value="1"/>
</dbReference>
<gene>
    <name evidence="2" type="ORF">ENJ98_01755</name>
</gene>
<dbReference type="PANTHER" id="PTHR13622">
    <property type="entry name" value="THIAMIN PYROPHOSPHOKINASE"/>
    <property type="match status" value="1"/>
</dbReference>
<dbReference type="PANTHER" id="PTHR13622:SF8">
    <property type="entry name" value="THIAMIN PYROPHOSPHOKINASE 1"/>
    <property type="match status" value="1"/>
</dbReference>
<sequence length="296" mass="33372">MSRKTGYLRHIEACNPPVTEPFLPWWVEGRIVGWVRPALAEELRRYPEVFRVFPERIELAPGLGDFEARSRALAVVGEQLAELGLVTPPMGEPYPVTPGGREEALCVMDRAVAAFFGVRAFGQHLNGYVRTGEDIRMWVARRARDRLVFPGHLDHLVAGGLPWGVSLQENLEKECMEEAGIPPELARRAVPVGVVSYNRVARRGYRPDVLYCYDLELSADFEPRNTDGEVESFSLLPLEEVARLVRETDEFKLNCNLVIIDFLIRHGFLRPDEPEYLLLNLGLRRPPGHAGPAGPR</sequence>
<dbReference type="PROSITE" id="PS51462">
    <property type="entry name" value="NUDIX"/>
    <property type="match status" value="1"/>
</dbReference>
<proteinExistence type="predicted"/>
<dbReference type="Proteomes" id="UP000886100">
    <property type="component" value="Unassembled WGS sequence"/>
</dbReference>
<reference evidence="2" key="1">
    <citation type="journal article" date="2020" name="mSystems">
        <title>Genome- and Community-Level Interaction Insights into Carbon Utilization and Element Cycling Functions of Hydrothermarchaeota in Hydrothermal Sediment.</title>
        <authorList>
            <person name="Zhou Z."/>
            <person name="Liu Y."/>
            <person name="Xu W."/>
            <person name="Pan J."/>
            <person name="Luo Z.H."/>
            <person name="Li M."/>
        </authorList>
    </citation>
    <scope>NUCLEOTIDE SEQUENCE [LARGE SCALE GENOMIC DNA]</scope>
    <source>
        <strain evidence="2">HyVt-535</strain>
    </source>
</reference>
<dbReference type="InterPro" id="IPR031804">
    <property type="entry name" value="DUF4743"/>
</dbReference>
<dbReference type="GO" id="GO:0044715">
    <property type="term" value="F:8-oxo-dGDP phosphatase activity"/>
    <property type="evidence" value="ECO:0007669"/>
    <property type="project" value="TreeGrafter"/>
</dbReference>
<dbReference type="InterPro" id="IPR015797">
    <property type="entry name" value="NUDIX_hydrolase-like_dom_sf"/>
</dbReference>
<dbReference type="Pfam" id="PF15916">
    <property type="entry name" value="DUF4743"/>
    <property type="match status" value="1"/>
</dbReference>
<evidence type="ECO:0000313" key="2">
    <source>
        <dbReference type="EMBL" id="HHH12937.1"/>
    </source>
</evidence>
<evidence type="ECO:0000259" key="1">
    <source>
        <dbReference type="PROSITE" id="PS51462"/>
    </source>
</evidence>
<dbReference type="EMBL" id="DROM01000113">
    <property type="protein sequence ID" value="HHH12937.1"/>
    <property type="molecule type" value="Genomic_DNA"/>
</dbReference>
<comment type="caution">
    <text evidence="2">The sequence shown here is derived from an EMBL/GenBank/DDBJ whole genome shotgun (WGS) entry which is preliminary data.</text>
</comment>
<dbReference type="InterPro" id="IPR000086">
    <property type="entry name" value="NUDIX_hydrolase_dom"/>
</dbReference>
<accession>A0A7C5IYI4</accession>
<dbReference type="Gene3D" id="3.90.79.10">
    <property type="entry name" value="Nucleoside Triphosphate Pyrophosphohydrolase"/>
    <property type="match status" value="1"/>
</dbReference>
<feature type="domain" description="Nudix hydrolase" evidence="1">
    <location>
        <begin position="120"/>
        <end position="261"/>
    </location>
</feature>